<sequence>MRPSTSASERGAGAERIRERTGEYCSRGCLLNRSSVFLGVVAEDCPSSGLRRGLGYLAMRRPLASSGLVGRRRPYECRIVVYLEFGGAPPFHHMQQAPRFVPDDRGNDEWVMEAPQELFIADPSVRRRRPRTSRLRNRNNGTDTSGSSAQEQN</sequence>
<dbReference type="Proteomes" id="UP000011715">
    <property type="component" value="Unassembled WGS sequence"/>
</dbReference>
<dbReference type="EMBL" id="GL876975">
    <property type="protein sequence ID" value="KLU90578.1"/>
    <property type="molecule type" value="Genomic_DNA"/>
</dbReference>
<feature type="compositionally biased region" description="Basic residues" evidence="1">
    <location>
        <begin position="126"/>
        <end position="137"/>
    </location>
</feature>
<organism evidence="3 4">
    <name type="scientific">Magnaporthiopsis poae (strain ATCC 64411 / 73-15)</name>
    <name type="common">Kentucky bluegrass fungus</name>
    <name type="synonym">Magnaporthe poae</name>
    <dbReference type="NCBI Taxonomy" id="644358"/>
    <lineage>
        <taxon>Eukaryota</taxon>
        <taxon>Fungi</taxon>
        <taxon>Dikarya</taxon>
        <taxon>Ascomycota</taxon>
        <taxon>Pezizomycotina</taxon>
        <taxon>Sordariomycetes</taxon>
        <taxon>Sordariomycetidae</taxon>
        <taxon>Magnaporthales</taxon>
        <taxon>Magnaporthaceae</taxon>
        <taxon>Magnaporthiopsis</taxon>
    </lineage>
</organism>
<evidence type="ECO:0000313" key="4">
    <source>
        <dbReference type="Proteomes" id="UP000011715"/>
    </source>
</evidence>
<gene>
    <name evidence="2" type="ORF">MAPG_10430</name>
</gene>
<dbReference type="EMBL" id="ADBL01002333">
    <property type="status" value="NOT_ANNOTATED_CDS"/>
    <property type="molecule type" value="Genomic_DNA"/>
</dbReference>
<reference evidence="4" key="1">
    <citation type="submission" date="2010-05" db="EMBL/GenBank/DDBJ databases">
        <title>The genome sequence of Magnaporthe poae strain ATCC 64411.</title>
        <authorList>
            <person name="Ma L.-J."/>
            <person name="Dead R."/>
            <person name="Young S."/>
            <person name="Zeng Q."/>
            <person name="Koehrsen M."/>
            <person name="Alvarado L."/>
            <person name="Berlin A."/>
            <person name="Chapman S.B."/>
            <person name="Chen Z."/>
            <person name="Freedman E."/>
            <person name="Gellesch M."/>
            <person name="Goldberg J."/>
            <person name="Griggs A."/>
            <person name="Gujja S."/>
            <person name="Heilman E.R."/>
            <person name="Heiman D."/>
            <person name="Hepburn T."/>
            <person name="Howarth C."/>
            <person name="Jen D."/>
            <person name="Larson L."/>
            <person name="Mehta T."/>
            <person name="Neiman D."/>
            <person name="Pearson M."/>
            <person name="Roberts A."/>
            <person name="Saif S."/>
            <person name="Shea T."/>
            <person name="Shenoy N."/>
            <person name="Sisk P."/>
            <person name="Stolte C."/>
            <person name="Sykes S."/>
            <person name="Walk T."/>
            <person name="White J."/>
            <person name="Yandava C."/>
            <person name="Haas B."/>
            <person name="Nusbaum C."/>
            <person name="Birren B."/>
        </authorList>
    </citation>
    <scope>NUCLEOTIDE SEQUENCE [LARGE SCALE GENOMIC DNA]</scope>
    <source>
        <strain evidence="4">ATCC 64411 / 73-15</strain>
    </source>
</reference>
<reference evidence="2" key="3">
    <citation type="submission" date="2011-03" db="EMBL/GenBank/DDBJ databases">
        <title>Annotation of Magnaporthe poae ATCC 64411.</title>
        <authorList>
            <person name="Ma L.-J."/>
            <person name="Dead R."/>
            <person name="Young S.K."/>
            <person name="Zeng Q."/>
            <person name="Gargeya S."/>
            <person name="Fitzgerald M."/>
            <person name="Haas B."/>
            <person name="Abouelleil A."/>
            <person name="Alvarado L."/>
            <person name="Arachchi H.M."/>
            <person name="Berlin A."/>
            <person name="Brown A."/>
            <person name="Chapman S.B."/>
            <person name="Chen Z."/>
            <person name="Dunbar C."/>
            <person name="Freedman E."/>
            <person name="Gearin G."/>
            <person name="Gellesch M."/>
            <person name="Goldberg J."/>
            <person name="Griggs A."/>
            <person name="Gujja S."/>
            <person name="Heiman D."/>
            <person name="Howarth C."/>
            <person name="Larson L."/>
            <person name="Lui A."/>
            <person name="MacDonald P.J.P."/>
            <person name="Mehta T."/>
            <person name="Montmayeur A."/>
            <person name="Murphy C."/>
            <person name="Neiman D."/>
            <person name="Pearson M."/>
            <person name="Priest M."/>
            <person name="Roberts A."/>
            <person name="Saif S."/>
            <person name="Shea T."/>
            <person name="Shenoy N."/>
            <person name="Sisk P."/>
            <person name="Stolte C."/>
            <person name="Sykes S."/>
            <person name="Yandava C."/>
            <person name="Wortman J."/>
            <person name="Nusbaum C."/>
            <person name="Birren B."/>
        </authorList>
    </citation>
    <scope>NUCLEOTIDE SEQUENCE</scope>
    <source>
        <strain evidence="2">ATCC 64411</strain>
    </source>
</reference>
<accession>A0A0C4ECK1</accession>
<dbReference type="AlphaFoldDB" id="A0A0C4ECK1"/>
<protein>
    <submittedName>
        <fullName evidence="2 3">Uncharacterized protein</fullName>
    </submittedName>
</protein>
<reference evidence="3" key="4">
    <citation type="journal article" date="2015" name="G3 (Bethesda)">
        <title>Genome sequences of three phytopathogenic species of the Magnaporthaceae family of fungi.</title>
        <authorList>
            <person name="Okagaki L.H."/>
            <person name="Nunes C.C."/>
            <person name="Sailsbery J."/>
            <person name="Clay B."/>
            <person name="Brown D."/>
            <person name="John T."/>
            <person name="Oh Y."/>
            <person name="Young N."/>
            <person name="Fitzgerald M."/>
            <person name="Haas B.J."/>
            <person name="Zeng Q."/>
            <person name="Young S."/>
            <person name="Adiconis X."/>
            <person name="Fan L."/>
            <person name="Levin J.Z."/>
            <person name="Mitchell T.K."/>
            <person name="Okubara P.A."/>
            <person name="Farman M.L."/>
            <person name="Kohn L.M."/>
            <person name="Birren B."/>
            <person name="Ma L.-J."/>
            <person name="Dean R.A."/>
        </authorList>
    </citation>
    <scope>NUCLEOTIDE SEQUENCE</scope>
    <source>
        <strain evidence="3">ATCC 64411 / 73-15</strain>
    </source>
</reference>
<reference evidence="2" key="2">
    <citation type="submission" date="2010-05" db="EMBL/GenBank/DDBJ databases">
        <title>The Genome Sequence of Magnaporthe poae strain ATCC 64411.</title>
        <authorList>
            <consortium name="The Broad Institute Genome Sequencing Platform"/>
            <consortium name="Broad Institute Genome Sequencing Center for Infectious Disease"/>
            <person name="Ma L.-J."/>
            <person name="Dead R."/>
            <person name="Young S."/>
            <person name="Zeng Q."/>
            <person name="Koehrsen M."/>
            <person name="Alvarado L."/>
            <person name="Berlin A."/>
            <person name="Chapman S.B."/>
            <person name="Chen Z."/>
            <person name="Freedman E."/>
            <person name="Gellesch M."/>
            <person name="Goldberg J."/>
            <person name="Griggs A."/>
            <person name="Gujja S."/>
            <person name="Heilman E.R."/>
            <person name="Heiman D."/>
            <person name="Hepburn T."/>
            <person name="Howarth C."/>
            <person name="Jen D."/>
            <person name="Larson L."/>
            <person name="Mehta T."/>
            <person name="Neiman D."/>
            <person name="Pearson M."/>
            <person name="Roberts A."/>
            <person name="Saif S."/>
            <person name="Shea T."/>
            <person name="Shenoy N."/>
            <person name="Sisk P."/>
            <person name="Stolte C."/>
            <person name="Sykes S."/>
            <person name="Walk T."/>
            <person name="White J."/>
            <person name="Yandava C."/>
            <person name="Haas B."/>
            <person name="Nusbaum C."/>
            <person name="Birren B."/>
        </authorList>
    </citation>
    <scope>NUCLEOTIDE SEQUENCE</scope>
    <source>
        <strain evidence="2">ATCC 64411</strain>
    </source>
</reference>
<evidence type="ECO:0000313" key="3">
    <source>
        <dbReference type="EnsemblFungi" id="MAPG_10430T0"/>
    </source>
</evidence>
<dbReference type="EnsemblFungi" id="MAPG_10430T0">
    <property type="protein sequence ID" value="MAPG_10430T0"/>
    <property type="gene ID" value="MAPG_10430"/>
</dbReference>
<proteinExistence type="predicted"/>
<keyword evidence="4" id="KW-1185">Reference proteome</keyword>
<reference evidence="3" key="5">
    <citation type="submission" date="2015-06" db="UniProtKB">
        <authorList>
            <consortium name="EnsemblFungi"/>
        </authorList>
    </citation>
    <scope>IDENTIFICATION</scope>
    <source>
        <strain evidence="3">ATCC 64411</strain>
    </source>
</reference>
<dbReference type="VEuPathDB" id="FungiDB:MAPG_10430"/>
<name>A0A0C4ECK1_MAGP6</name>
<feature type="region of interest" description="Disordered" evidence="1">
    <location>
        <begin position="121"/>
        <end position="153"/>
    </location>
</feature>
<evidence type="ECO:0000313" key="2">
    <source>
        <dbReference type="EMBL" id="KLU90578.1"/>
    </source>
</evidence>
<feature type="compositionally biased region" description="Polar residues" evidence="1">
    <location>
        <begin position="141"/>
        <end position="153"/>
    </location>
</feature>
<evidence type="ECO:0000256" key="1">
    <source>
        <dbReference type="SAM" id="MobiDB-lite"/>
    </source>
</evidence>